<sequence length="63" mass="6882">MIDKKNPDWIGRGKTIKQLISELQSFENQNLLVELSTDDGVTTKSINLVVKSGDACVLISCSS</sequence>
<evidence type="ECO:0000313" key="1">
    <source>
        <dbReference type="EMBL" id="VVM41399.1"/>
    </source>
</evidence>
<dbReference type="Proteomes" id="UP000326241">
    <property type="component" value="Unassembled WGS sequence"/>
</dbReference>
<proteinExistence type="predicted"/>
<name>A0A5E6PEB2_PSEFL</name>
<organism evidence="1 2">
    <name type="scientific">Pseudomonas fluorescens</name>
    <dbReference type="NCBI Taxonomy" id="294"/>
    <lineage>
        <taxon>Bacteria</taxon>
        <taxon>Pseudomonadati</taxon>
        <taxon>Pseudomonadota</taxon>
        <taxon>Gammaproteobacteria</taxon>
        <taxon>Pseudomonadales</taxon>
        <taxon>Pseudomonadaceae</taxon>
        <taxon>Pseudomonas</taxon>
    </lineage>
</organism>
<dbReference type="AlphaFoldDB" id="A0A5E6PEB2"/>
<gene>
    <name evidence="1" type="ORF">PS624_00295</name>
</gene>
<evidence type="ECO:0000313" key="2">
    <source>
        <dbReference type="Proteomes" id="UP000326241"/>
    </source>
</evidence>
<reference evidence="1 2" key="1">
    <citation type="submission" date="2019-09" db="EMBL/GenBank/DDBJ databases">
        <authorList>
            <person name="Chandra G."/>
            <person name="Truman W A."/>
        </authorList>
    </citation>
    <scope>NUCLEOTIDE SEQUENCE [LARGE SCALE GENOMIC DNA]</scope>
    <source>
        <strain evidence="1">PS624</strain>
    </source>
</reference>
<protein>
    <submittedName>
        <fullName evidence="1">Uncharacterized protein</fullName>
    </submittedName>
</protein>
<dbReference type="EMBL" id="CABVGZ010000002">
    <property type="protein sequence ID" value="VVM41399.1"/>
    <property type="molecule type" value="Genomic_DNA"/>
</dbReference>
<accession>A0A5E6PEB2</accession>